<feature type="compositionally biased region" description="Polar residues" evidence="1">
    <location>
        <begin position="1"/>
        <end position="11"/>
    </location>
</feature>
<sequence length="98" mass="10566">MTVSTPQSYTPYRQLHDAASTSSPGRCDPPQELGQLHSTCGVSATSLSSHSNLPYADHTLRLWQTLHPTHLREGCEAGLRLPCAALPQALATPPPPWP</sequence>
<accession>A0A6A0AGM6</accession>
<dbReference type="EMBL" id="BLLF01006268">
    <property type="protein sequence ID" value="GFH32110.1"/>
    <property type="molecule type" value="Genomic_DNA"/>
</dbReference>
<keyword evidence="3" id="KW-1185">Reference proteome</keyword>
<dbReference type="AlphaFoldDB" id="A0A6A0AGM6"/>
<protein>
    <submittedName>
        <fullName evidence="2">Uncharacterized protein</fullName>
    </submittedName>
</protein>
<dbReference type="Proteomes" id="UP000485058">
    <property type="component" value="Unassembled WGS sequence"/>
</dbReference>
<comment type="caution">
    <text evidence="2">The sequence shown here is derived from an EMBL/GenBank/DDBJ whole genome shotgun (WGS) entry which is preliminary data.</text>
</comment>
<evidence type="ECO:0000313" key="3">
    <source>
        <dbReference type="Proteomes" id="UP000485058"/>
    </source>
</evidence>
<proteinExistence type="predicted"/>
<name>A0A6A0AGM6_HAELA</name>
<gene>
    <name evidence="2" type="ORF">HaLaN_31274</name>
</gene>
<evidence type="ECO:0000256" key="1">
    <source>
        <dbReference type="SAM" id="MobiDB-lite"/>
    </source>
</evidence>
<feature type="region of interest" description="Disordered" evidence="1">
    <location>
        <begin position="1"/>
        <end position="34"/>
    </location>
</feature>
<reference evidence="2 3" key="1">
    <citation type="submission" date="2020-02" db="EMBL/GenBank/DDBJ databases">
        <title>Draft genome sequence of Haematococcus lacustris strain NIES-144.</title>
        <authorList>
            <person name="Morimoto D."/>
            <person name="Nakagawa S."/>
            <person name="Yoshida T."/>
            <person name="Sawayama S."/>
        </authorList>
    </citation>
    <scope>NUCLEOTIDE SEQUENCE [LARGE SCALE GENOMIC DNA]</scope>
    <source>
        <strain evidence="2 3">NIES-144</strain>
    </source>
</reference>
<evidence type="ECO:0000313" key="2">
    <source>
        <dbReference type="EMBL" id="GFH32110.1"/>
    </source>
</evidence>
<organism evidence="2 3">
    <name type="scientific">Haematococcus lacustris</name>
    <name type="common">Green alga</name>
    <name type="synonym">Haematococcus pluvialis</name>
    <dbReference type="NCBI Taxonomy" id="44745"/>
    <lineage>
        <taxon>Eukaryota</taxon>
        <taxon>Viridiplantae</taxon>
        <taxon>Chlorophyta</taxon>
        <taxon>core chlorophytes</taxon>
        <taxon>Chlorophyceae</taxon>
        <taxon>CS clade</taxon>
        <taxon>Chlamydomonadales</taxon>
        <taxon>Haematococcaceae</taxon>
        <taxon>Haematococcus</taxon>
    </lineage>
</organism>